<evidence type="ECO:0000313" key="3">
    <source>
        <dbReference type="Proteomes" id="UP000676169"/>
    </source>
</evidence>
<keyword evidence="3" id="KW-1185">Reference proteome</keyword>
<evidence type="ECO:0000313" key="2">
    <source>
        <dbReference type="EMBL" id="QUE51349.1"/>
    </source>
</evidence>
<evidence type="ECO:0008006" key="4">
    <source>
        <dbReference type="Google" id="ProtNLM"/>
    </source>
</evidence>
<accession>A0A975G8K6</accession>
<protein>
    <recommendedName>
        <fullName evidence="4">AsmA family protein</fullName>
    </recommendedName>
</protein>
<dbReference type="RefSeq" id="WP_211631488.1">
    <property type="nucleotide sequence ID" value="NZ_CP073100.1"/>
</dbReference>
<dbReference type="Proteomes" id="UP000676169">
    <property type="component" value="Chromosome"/>
</dbReference>
<dbReference type="EMBL" id="CP073100">
    <property type="protein sequence ID" value="QUE51349.1"/>
    <property type="molecule type" value="Genomic_DNA"/>
</dbReference>
<sequence length="505" mass="54539">MKRGWMGRITAVLGVGAFLILVLAYVGVRRYLHSEGFRVLLSEQASRVLGVPGQFSPFHWDGLQVDTSAFSAEGEGEVKNLRADNLHLEVGLNGVTKGEWHVRGANVGRIAATYDARPGTLTRQEVKDTHPPVDEHTAEAKKNGWLPSEIVLDDLTIQELNGRVLLSHGEASVAGMQVKVEPAGPKRAYRANVQGGKILVPWRYVPPVTVDHLKLRYQDKEIFLTDAVAKVGSRGQLTADGEWNGLTGAHAFNGKVADLACAEILSETWVKRLSGTVDSTFMVEGRRGDTQAHGRLSIQGGTLTALPFLDVLSAYADTRRFRVIQLTDAHADWAWQKDAIDLDKVVLASEGLIRLEGNLKIRGEALDGQFMLGLMPGTLATIPGAETVVFQPGPNGLLWAPLRITGTLADPKEDLSDRLIAAAGIRMLEVLPETGQKVLKFTQQVVGDNPSKTAQKVEHAVEKGVKALDKASGVVNQASGILNGLLGNDPPPPPPAPDDKEPEKK</sequence>
<evidence type="ECO:0000256" key="1">
    <source>
        <dbReference type="SAM" id="MobiDB-lite"/>
    </source>
</evidence>
<dbReference type="AlphaFoldDB" id="A0A975G8K6"/>
<dbReference type="KEGG" id="lamb:KBB96_00260"/>
<organism evidence="2 3">
    <name type="scientific">Luteolibacter ambystomatis</name>
    <dbReference type="NCBI Taxonomy" id="2824561"/>
    <lineage>
        <taxon>Bacteria</taxon>
        <taxon>Pseudomonadati</taxon>
        <taxon>Verrucomicrobiota</taxon>
        <taxon>Verrucomicrobiia</taxon>
        <taxon>Verrucomicrobiales</taxon>
        <taxon>Verrucomicrobiaceae</taxon>
        <taxon>Luteolibacter</taxon>
    </lineage>
</organism>
<feature type="region of interest" description="Disordered" evidence="1">
    <location>
        <begin position="479"/>
        <end position="505"/>
    </location>
</feature>
<reference evidence="2" key="1">
    <citation type="submission" date="2021-04" db="EMBL/GenBank/DDBJ databases">
        <title>Luteolibacter sp. 32A isolated from the skin of an Anderson's salamander (Ambystoma andersonii).</title>
        <authorList>
            <person name="Spergser J."/>
            <person name="Busse H.-J."/>
        </authorList>
    </citation>
    <scope>NUCLEOTIDE SEQUENCE</scope>
    <source>
        <strain evidence="2">32A</strain>
    </source>
</reference>
<name>A0A975G8K6_9BACT</name>
<proteinExistence type="predicted"/>
<gene>
    <name evidence="2" type="ORF">KBB96_00260</name>
</gene>